<organism evidence="2 3">
    <name type="scientific">Scophthalmus maximus</name>
    <name type="common">Turbot</name>
    <name type="synonym">Psetta maxima</name>
    <dbReference type="NCBI Taxonomy" id="52904"/>
    <lineage>
        <taxon>Eukaryota</taxon>
        <taxon>Metazoa</taxon>
        <taxon>Chordata</taxon>
        <taxon>Craniata</taxon>
        <taxon>Vertebrata</taxon>
        <taxon>Euteleostomi</taxon>
        <taxon>Actinopterygii</taxon>
        <taxon>Neopterygii</taxon>
        <taxon>Teleostei</taxon>
        <taxon>Neoteleostei</taxon>
        <taxon>Acanthomorphata</taxon>
        <taxon>Carangaria</taxon>
        <taxon>Pleuronectiformes</taxon>
        <taxon>Pleuronectoidei</taxon>
        <taxon>Scophthalmidae</taxon>
        <taxon>Scophthalmus</taxon>
    </lineage>
</organism>
<name>A0A2U9CKQ8_SCOMX</name>
<dbReference type="EMBL" id="CP026260">
    <property type="protein sequence ID" value="AWP17118.1"/>
    <property type="molecule type" value="Genomic_DNA"/>
</dbReference>
<protein>
    <submittedName>
        <fullName evidence="2">Putative coiled-coil domain-containing protein 57-like</fullName>
    </submittedName>
</protein>
<evidence type="ECO:0000256" key="1">
    <source>
        <dbReference type="SAM" id="MobiDB-lite"/>
    </source>
</evidence>
<accession>A0A2U9CKQ8</accession>
<evidence type="ECO:0000313" key="3">
    <source>
        <dbReference type="Proteomes" id="UP000246464"/>
    </source>
</evidence>
<proteinExistence type="predicted"/>
<dbReference type="Proteomes" id="UP000246464">
    <property type="component" value="Chromosome 18"/>
</dbReference>
<keyword evidence="3" id="KW-1185">Reference proteome</keyword>
<feature type="region of interest" description="Disordered" evidence="1">
    <location>
        <begin position="33"/>
        <end position="52"/>
    </location>
</feature>
<sequence>MQAGQEALNNLYMQVTRLEEQRAREAEEMQVELSESRHNVAQHRLQLDKLNR</sequence>
<gene>
    <name evidence="2" type="ORF">SMAX5B_011284</name>
</gene>
<reference evidence="2 3" key="1">
    <citation type="submission" date="2017-12" db="EMBL/GenBank/DDBJ databases">
        <title>Integrating genomic resources of turbot (Scophthalmus maximus) in depth evaluation of genetic and physical mapping variation across individuals.</title>
        <authorList>
            <person name="Martinez P."/>
        </authorList>
    </citation>
    <scope>NUCLEOTIDE SEQUENCE [LARGE SCALE GENOMIC DNA]</scope>
</reference>
<dbReference type="AlphaFoldDB" id="A0A2U9CKQ8"/>
<evidence type="ECO:0000313" key="2">
    <source>
        <dbReference type="EMBL" id="AWP17118.1"/>
    </source>
</evidence>